<name>A0A2P5B2B0_PARAD</name>
<dbReference type="Proteomes" id="UP000237105">
    <property type="component" value="Unassembled WGS sequence"/>
</dbReference>
<dbReference type="EMBL" id="JXTB01000380">
    <property type="protein sequence ID" value="PON42911.1"/>
    <property type="molecule type" value="Genomic_DNA"/>
</dbReference>
<keyword evidence="1" id="KW-0812">Transmembrane</keyword>
<comment type="caution">
    <text evidence="2">The sequence shown here is derived from an EMBL/GenBank/DDBJ whole genome shotgun (WGS) entry which is preliminary data.</text>
</comment>
<keyword evidence="1" id="KW-0472">Membrane</keyword>
<reference evidence="3" key="1">
    <citation type="submission" date="2016-06" db="EMBL/GenBank/DDBJ databases">
        <title>Parallel loss of symbiosis genes in relatives of nitrogen-fixing non-legume Parasponia.</title>
        <authorList>
            <person name="Van Velzen R."/>
            <person name="Holmer R."/>
            <person name="Bu F."/>
            <person name="Rutten L."/>
            <person name="Van Zeijl A."/>
            <person name="Liu W."/>
            <person name="Santuari L."/>
            <person name="Cao Q."/>
            <person name="Sharma T."/>
            <person name="Shen D."/>
            <person name="Roswanjaya Y."/>
            <person name="Wardhani T."/>
            <person name="Kalhor M.S."/>
            <person name="Jansen J."/>
            <person name="Van den Hoogen J."/>
            <person name="Gungor B."/>
            <person name="Hartog M."/>
            <person name="Hontelez J."/>
            <person name="Verver J."/>
            <person name="Yang W.-C."/>
            <person name="Schijlen E."/>
            <person name="Repin R."/>
            <person name="Schilthuizen M."/>
            <person name="Schranz E."/>
            <person name="Heidstra R."/>
            <person name="Miyata K."/>
            <person name="Fedorova E."/>
            <person name="Kohlen W."/>
            <person name="Bisseling T."/>
            <person name="Smit S."/>
            <person name="Geurts R."/>
        </authorList>
    </citation>
    <scope>NUCLEOTIDE SEQUENCE [LARGE SCALE GENOMIC DNA]</scope>
    <source>
        <strain evidence="3">cv. WU1-14</strain>
    </source>
</reference>
<gene>
    <name evidence="2" type="ORF">PanWU01x14_278070</name>
</gene>
<dbReference type="AlphaFoldDB" id="A0A2P5B2B0"/>
<evidence type="ECO:0000313" key="2">
    <source>
        <dbReference type="EMBL" id="PON42911.1"/>
    </source>
</evidence>
<evidence type="ECO:0000313" key="3">
    <source>
        <dbReference type="Proteomes" id="UP000237105"/>
    </source>
</evidence>
<protein>
    <submittedName>
        <fullName evidence="2">Uncharacterized protein</fullName>
    </submittedName>
</protein>
<proteinExistence type="predicted"/>
<dbReference type="OrthoDB" id="10333637at2759"/>
<accession>A0A2P5B2B0</accession>
<keyword evidence="3" id="KW-1185">Reference proteome</keyword>
<feature type="transmembrane region" description="Helical" evidence="1">
    <location>
        <begin position="64"/>
        <end position="88"/>
    </location>
</feature>
<evidence type="ECO:0000256" key="1">
    <source>
        <dbReference type="SAM" id="Phobius"/>
    </source>
</evidence>
<keyword evidence="1" id="KW-1133">Transmembrane helix</keyword>
<sequence>MRFLMMKSDSKINVLFLNIISSRDDLIKILDMHCRSENKNSSGVCSKYNFLYVPMDFKNVYLQFYFVINIHFGIVSIFFRGHLLAFFFSGDEVSSGFTG</sequence>
<organism evidence="2 3">
    <name type="scientific">Parasponia andersonii</name>
    <name type="common">Sponia andersonii</name>
    <dbReference type="NCBI Taxonomy" id="3476"/>
    <lineage>
        <taxon>Eukaryota</taxon>
        <taxon>Viridiplantae</taxon>
        <taxon>Streptophyta</taxon>
        <taxon>Embryophyta</taxon>
        <taxon>Tracheophyta</taxon>
        <taxon>Spermatophyta</taxon>
        <taxon>Magnoliopsida</taxon>
        <taxon>eudicotyledons</taxon>
        <taxon>Gunneridae</taxon>
        <taxon>Pentapetalae</taxon>
        <taxon>rosids</taxon>
        <taxon>fabids</taxon>
        <taxon>Rosales</taxon>
        <taxon>Cannabaceae</taxon>
        <taxon>Parasponia</taxon>
    </lineage>
</organism>